<sequence length="54" mass="6168">MLPSWEIDKQQSAKRVISTTESLEVMTSAGFFGRLGSTACCFLFWKHIENLKDE</sequence>
<dbReference type="InParanoid" id="A0A2K1KX64"/>
<gene>
    <name evidence="1" type="ORF">PHYPA_005335</name>
</gene>
<reference evidence="2" key="3">
    <citation type="submission" date="2020-12" db="UniProtKB">
        <authorList>
            <consortium name="EnsemblPlants"/>
        </authorList>
    </citation>
    <scope>IDENTIFICATION</scope>
</reference>
<organism evidence="1">
    <name type="scientific">Physcomitrium patens</name>
    <name type="common">Spreading-leaved earth moss</name>
    <name type="synonym">Physcomitrella patens</name>
    <dbReference type="NCBI Taxonomy" id="3218"/>
    <lineage>
        <taxon>Eukaryota</taxon>
        <taxon>Viridiplantae</taxon>
        <taxon>Streptophyta</taxon>
        <taxon>Embryophyta</taxon>
        <taxon>Bryophyta</taxon>
        <taxon>Bryophytina</taxon>
        <taxon>Bryopsida</taxon>
        <taxon>Funariidae</taxon>
        <taxon>Funariales</taxon>
        <taxon>Funariaceae</taxon>
        <taxon>Physcomitrium</taxon>
    </lineage>
</organism>
<keyword evidence="3" id="KW-1185">Reference proteome</keyword>
<reference evidence="1 3" key="2">
    <citation type="journal article" date="2018" name="Plant J.">
        <title>The Physcomitrella patens chromosome-scale assembly reveals moss genome structure and evolution.</title>
        <authorList>
            <person name="Lang D."/>
            <person name="Ullrich K.K."/>
            <person name="Murat F."/>
            <person name="Fuchs J."/>
            <person name="Jenkins J."/>
            <person name="Haas F.B."/>
            <person name="Piednoel M."/>
            <person name="Gundlach H."/>
            <person name="Van Bel M."/>
            <person name="Meyberg R."/>
            <person name="Vives C."/>
            <person name="Morata J."/>
            <person name="Symeonidi A."/>
            <person name="Hiss M."/>
            <person name="Muchero W."/>
            <person name="Kamisugi Y."/>
            <person name="Saleh O."/>
            <person name="Blanc G."/>
            <person name="Decker E.L."/>
            <person name="van Gessel N."/>
            <person name="Grimwood J."/>
            <person name="Hayes R.D."/>
            <person name="Graham S.W."/>
            <person name="Gunter L.E."/>
            <person name="McDaniel S.F."/>
            <person name="Hoernstein S.N.W."/>
            <person name="Larsson A."/>
            <person name="Li F.W."/>
            <person name="Perroud P.F."/>
            <person name="Phillips J."/>
            <person name="Ranjan P."/>
            <person name="Rokshar D.S."/>
            <person name="Rothfels C.J."/>
            <person name="Schneider L."/>
            <person name="Shu S."/>
            <person name="Stevenson D.W."/>
            <person name="Thummler F."/>
            <person name="Tillich M."/>
            <person name="Villarreal Aguilar J.C."/>
            <person name="Widiez T."/>
            <person name="Wong G.K."/>
            <person name="Wymore A."/>
            <person name="Zhang Y."/>
            <person name="Zimmer A.D."/>
            <person name="Quatrano R.S."/>
            <person name="Mayer K.F.X."/>
            <person name="Goodstein D."/>
            <person name="Casacuberta J.M."/>
            <person name="Vandepoele K."/>
            <person name="Reski R."/>
            <person name="Cuming A.C."/>
            <person name="Tuskan G.A."/>
            <person name="Maumus F."/>
            <person name="Salse J."/>
            <person name="Schmutz J."/>
            <person name="Rensing S.A."/>
        </authorList>
    </citation>
    <scope>NUCLEOTIDE SEQUENCE [LARGE SCALE GENOMIC DNA]</scope>
    <source>
        <strain evidence="2 3">cv. Gransden 2004</strain>
    </source>
</reference>
<dbReference type="Gramene" id="Pp3c3_33530V3.1">
    <property type="protein sequence ID" value="PAC:32940322.CDS.1"/>
    <property type="gene ID" value="Pp3c3_33530"/>
</dbReference>
<dbReference type="EnsemblPlants" id="Pp3c3_33530V3.1">
    <property type="protein sequence ID" value="PAC:32940322.CDS.1"/>
    <property type="gene ID" value="Pp3c3_33530"/>
</dbReference>
<evidence type="ECO:0000313" key="3">
    <source>
        <dbReference type="Proteomes" id="UP000006727"/>
    </source>
</evidence>
<dbReference type="Proteomes" id="UP000006727">
    <property type="component" value="Chromosome 3"/>
</dbReference>
<reference evidence="1 3" key="1">
    <citation type="journal article" date="2008" name="Science">
        <title>The Physcomitrella genome reveals evolutionary insights into the conquest of land by plants.</title>
        <authorList>
            <person name="Rensing S."/>
            <person name="Lang D."/>
            <person name="Zimmer A."/>
            <person name="Terry A."/>
            <person name="Salamov A."/>
            <person name="Shapiro H."/>
            <person name="Nishiyama T."/>
            <person name="Perroud P.-F."/>
            <person name="Lindquist E."/>
            <person name="Kamisugi Y."/>
            <person name="Tanahashi T."/>
            <person name="Sakakibara K."/>
            <person name="Fujita T."/>
            <person name="Oishi K."/>
            <person name="Shin-I T."/>
            <person name="Kuroki Y."/>
            <person name="Toyoda A."/>
            <person name="Suzuki Y."/>
            <person name="Hashimoto A."/>
            <person name="Yamaguchi K."/>
            <person name="Sugano A."/>
            <person name="Kohara Y."/>
            <person name="Fujiyama A."/>
            <person name="Anterola A."/>
            <person name="Aoki S."/>
            <person name="Ashton N."/>
            <person name="Barbazuk W.B."/>
            <person name="Barker E."/>
            <person name="Bennetzen J."/>
            <person name="Bezanilla M."/>
            <person name="Blankenship R."/>
            <person name="Cho S.H."/>
            <person name="Dutcher S."/>
            <person name="Estelle M."/>
            <person name="Fawcett J.A."/>
            <person name="Gundlach H."/>
            <person name="Hanada K."/>
            <person name="Heyl A."/>
            <person name="Hicks K.A."/>
            <person name="Hugh J."/>
            <person name="Lohr M."/>
            <person name="Mayer K."/>
            <person name="Melkozernov A."/>
            <person name="Murata T."/>
            <person name="Nelson D."/>
            <person name="Pils B."/>
            <person name="Prigge M."/>
            <person name="Reiss B."/>
            <person name="Renner T."/>
            <person name="Rombauts S."/>
            <person name="Rushton P."/>
            <person name="Sanderfoot A."/>
            <person name="Schween G."/>
            <person name="Shiu S.-H."/>
            <person name="Stueber K."/>
            <person name="Theodoulou F.L."/>
            <person name="Tu H."/>
            <person name="Van de Peer Y."/>
            <person name="Verrier P.J."/>
            <person name="Waters E."/>
            <person name="Wood A."/>
            <person name="Yang L."/>
            <person name="Cove D."/>
            <person name="Cuming A."/>
            <person name="Hasebe M."/>
            <person name="Lucas S."/>
            <person name="Mishler D.B."/>
            <person name="Reski R."/>
            <person name="Grigoriev I."/>
            <person name="Quatrano R.S."/>
            <person name="Boore J.L."/>
        </authorList>
    </citation>
    <scope>NUCLEOTIDE SEQUENCE [LARGE SCALE GENOMIC DNA]</scope>
    <source>
        <strain evidence="2 3">cv. Gransden 2004</strain>
    </source>
</reference>
<dbReference type="AlphaFoldDB" id="A0A2K1KX64"/>
<name>A0A2K1KX64_PHYPA</name>
<evidence type="ECO:0000313" key="1">
    <source>
        <dbReference type="EMBL" id="PNR58340.1"/>
    </source>
</evidence>
<dbReference type="EMBL" id="ABEU02000003">
    <property type="protein sequence ID" value="PNR58340.1"/>
    <property type="molecule type" value="Genomic_DNA"/>
</dbReference>
<accession>A0A2K1KX64</accession>
<proteinExistence type="predicted"/>
<protein>
    <submittedName>
        <fullName evidence="1 2">Uncharacterized protein</fullName>
    </submittedName>
</protein>
<evidence type="ECO:0000313" key="2">
    <source>
        <dbReference type="EnsemblPlants" id="PAC:32940322.CDS.1"/>
    </source>
</evidence>